<dbReference type="RefSeq" id="WP_191181510.1">
    <property type="nucleotide sequence ID" value="NZ_JACXXP010000055.1"/>
</dbReference>
<sequence>MEKIFLVVLSIILLNCSNKERKKEIVANKTITQPINNNFEEIISKSKVQSNETLSIAGFTETEFALSLIFFKESEKTFLNINENYFNVNWDYTIQNESINSNNVLLFKNSTEHIILIPTFSEEFPTFQMIGINKNKEFINYGEYTYSLADFEKLGNTTFDKIKYQIVKQKDGLRIKAFDGQKEILLSDYSKNENNEAHITQSERNEIILLRNENMKEVVHNISLDLNSDGTKENFEINFNQNTINSLKNSNNEIYFESNSLIVKKEIEENNPHDFISYKYYFQNSNNSIVLSKIDFKKETYVKNDDLCNLSYVYLPNKKIHFSEVDFFDKKFLQSLTRDMSLNQAIEIVTKTNQHYNCTSNLSTIELEFLLEKTFLDDNSVNNYNNLAYYLEQNKQYEESCYLLKKITQKYPNRVVAWLNYGDALWMLAEKSDAKNAYQKYTSLMKSQHKDVSKIPRRVYDRVK</sequence>
<evidence type="ECO:0000313" key="2">
    <source>
        <dbReference type="Proteomes" id="UP000603715"/>
    </source>
</evidence>
<dbReference type="EMBL" id="JACXXP010000055">
    <property type="protein sequence ID" value="MBD3907161.1"/>
    <property type="molecule type" value="Genomic_DNA"/>
</dbReference>
<evidence type="ECO:0000313" key="1">
    <source>
        <dbReference type="EMBL" id="MBD3907161.1"/>
    </source>
</evidence>
<keyword evidence="2" id="KW-1185">Reference proteome</keyword>
<dbReference type="Gene3D" id="1.25.40.10">
    <property type="entry name" value="Tetratricopeptide repeat domain"/>
    <property type="match status" value="1"/>
</dbReference>
<accession>A0ABR8M9A5</accession>
<reference evidence="2" key="1">
    <citation type="submission" date="2023-07" db="EMBL/GenBank/DDBJ databases">
        <title>Description of novel Chryseobacterium sp. strain C-2.</title>
        <authorList>
            <person name="Saticioglu I.B."/>
        </authorList>
    </citation>
    <scope>NUCLEOTIDE SEQUENCE [LARGE SCALE GENOMIC DNA]</scope>
    <source>
        <strain evidence="2">C-2</strain>
    </source>
</reference>
<dbReference type="Proteomes" id="UP000603715">
    <property type="component" value="Unassembled WGS sequence"/>
</dbReference>
<comment type="caution">
    <text evidence="1">The sequence shown here is derived from an EMBL/GenBank/DDBJ whole genome shotgun (WGS) entry which is preliminary data.</text>
</comment>
<gene>
    <name evidence="1" type="ORF">IEW27_21560</name>
</gene>
<dbReference type="SUPFAM" id="SSF48452">
    <property type="entry name" value="TPR-like"/>
    <property type="match status" value="1"/>
</dbReference>
<protein>
    <submittedName>
        <fullName evidence="1">Tetratricopeptide repeat protein</fullName>
    </submittedName>
</protein>
<proteinExistence type="predicted"/>
<organism evidence="1 2">
    <name type="scientific">Chryseobacterium muglaense</name>
    <dbReference type="NCBI Taxonomy" id="2893752"/>
    <lineage>
        <taxon>Bacteria</taxon>
        <taxon>Pseudomonadati</taxon>
        <taxon>Bacteroidota</taxon>
        <taxon>Flavobacteriia</taxon>
        <taxon>Flavobacteriales</taxon>
        <taxon>Weeksellaceae</taxon>
        <taxon>Chryseobacterium group</taxon>
        <taxon>Chryseobacterium</taxon>
    </lineage>
</organism>
<dbReference type="InterPro" id="IPR011990">
    <property type="entry name" value="TPR-like_helical_dom_sf"/>
</dbReference>
<name>A0ABR8M9A5_9FLAO</name>